<keyword evidence="1" id="KW-1133">Transmembrane helix</keyword>
<keyword evidence="1 4" id="KW-0812">Transmembrane</keyword>
<feature type="chain" id="PRO_5026759431" evidence="2">
    <location>
        <begin position="19"/>
        <end position="284"/>
    </location>
</feature>
<dbReference type="PANTHER" id="PTHR15644:SF2">
    <property type="entry name" value="OSTEOPETROSIS-ASSOCIATED TRANSMEMBRANE PROTEIN 1"/>
    <property type="match status" value="1"/>
</dbReference>
<evidence type="ECO:0000313" key="3">
    <source>
        <dbReference type="Proteomes" id="UP000504629"/>
    </source>
</evidence>
<organism evidence="3 4">
    <name type="scientific">Bombyx mandarina</name>
    <name type="common">Wild silk moth</name>
    <name type="synonym">Wild silkworm</name>
    <dbReference type="NCBI Taxonomy" id="7092"/>
    <lineage>
        <taxon>Eukaryota</taxon>
        <taxon>Metazoa</taxon>
        <taxon>Ecdysozoa</taxon>
        <taxon>Arthropoda</taxon>
        <taxon>Hexapoda</taxon>
        <taxon>Insecta</taxon>
        <taxon>Pterygota</taxon>
        <taxon>Neoptera</taxon>
        <taxon>Endopterygota</taxon>
        <taxon>Lepidoptera</taxon>
        <taxon>Glossata</taxon>
        <taxon>Ditrysia</taxon>
        <taxon>Bombycoidea</taxon>
        <taxon>Bombycidae</taxon>
        <taxon>Bombycinae</taxon>
        <taxon>Bombyx</taxon>
    </lineage>
</organism>
<gene>
    <name evidence="4" type="primary">LOC114243110</name>
</gene>
<feature type="transmembrane region" description="Helical" evidence="1">
    <location>
        <begin position="234"/>
        <end position="253"/>
    </location>
</feature>
<keyword evidence="1" id="KW-0472">Membrane</keyword>
<keyword evidence="3" id="KW-1185">Reference proteome</keyword>
<feature type="signal peptide" evidence="2">
    <location>
        <begin position="1"/>
        <end position="18"/>
    </location>
</feature>
<protein>
    <submittedName>
        <fullName evidence="4">Osteopetrosis-associated transmembrane protein 1</fullName>
    </submittedName>
</protein>
<reference evidence="4" key="1">
    <citation type="submission" date="2025-08" db="UniProtKB">
        <authorList>
            <consortium name="RefSeq"/>
        </authorList>
    </citation>
    <scope>IDENTIFICATION</scope>
    <source>
        <tissue evidence="4">Silk gland</tissue>
    </source>
</reference>
<dbReference type="Pfam" id="PF09777">
    <property type="entry name" value="OSTMP1"/>
    <property type="match status" value="1"/>
</dbReference>
<proteinExistence type="predicted"/>
<accession>A0A6J2JPQ9</accession>
<dbReference type="Proteomes" id="UP000504629">
    <property type="component" value="Unplaced"/>
</dbReference>
<evidence type="ECO:0000256" key="2">
    <source>
        <dbReference type="SAM" id="SignalP"/>
    </source>
</evidence>
<sequence>MTTVYFFLAVMFAHGNFADYRDGKELPVTSYKLKYNGEGYLFANPSICTKLLDEFADSASNFTKCSIKHARPIRLCEKCIDHYVKFRESYKNLLQTNLNGTSCETIFISHDRLEVVLNYHDNILAIWNKGNCNDCFNWTKDKPEISNKTYHFYQIFNETMQCIEENINPKENSTKVCENCMQSYIQLNNYYESLSFDRIGLDIICMDVIDSMNATRSIWSKSLNCCKLRKSPEIIFLCCSGIIACLPVLYYIMVKYCGPIKDLPNVLKQSRFKQRILRTVNGIN</sequence>
<dbReference type="AlphaFoldDB" id="A0A6J2JPQ9"/>
<dbReference type="PANTHER" id="PTHR15644">
    <property type="entry name" value="OSTEOPETROSIS ASSOCIATED TRANSMEMBRANE PROTEIN 1"/>
    <property type="match status" value="1"/>
</dbReference>
<dbReference type="RefSeq" id="XP_028030289.1">
    <property type="nucleotide sequence ID" value="XM_028174488.1"/>
</dbReference>
<dbReference type="GO" id="GO:0005829">
    <property type="term" value="C:cytosol"/>
    <property type="evidence" value="ECO:0007669"/>
    <property type="project" value="TreeGrafter"/>
</dbReference>
<keyword evidence="2" id="KW-0732">Signal</keyword>
<dbReference type="GeneID" id="114243110"/>
<dbReference type="InterPro" id="IPR019172">
    <property type="entry name" value="Osteopetrosis-assoc_TM_1"/>
</dbReference>
<evidence type="ECO:0000313" key="4">
    <source>
        <dbReference type="RefSeq" id="XP_028030289.1"/>
    </source>
</evidence>
<name>A0A6J2JPQ9_BOMMA</name>
<evidence type="ECO:0000256" key="1">
    <source>
        <dbReference type="SAM" id="Phobius"/>
    </source>
</evidence>
<dbReference type="OrthoDB" id="8021850at2759"/>
<dbReference type="KEGG" id="bman:114243110"/>